<evidence type="ECO:0000313" key="2">
    <source>
        <dbReference type="Proteomes" id="UP000299102"/>
    </source>
</evidence>
<keyword evidence="2" id="KW-1185">Reference proteome</keyword>
<accession>A0A4C1YF56</accession>
<dbReference type="AlphaFoldDB" id="A0A4C1YF56"/>
<organism evidence="1 2">
    <name type="scientific">Eumeta variegata</name>
    <name type="common">Bagworm moth</name>
    <name type="synonym">Eumeta japonica</name>
    <dbReference type="NCBI Taxonomy" id="151549"/>
    <lineage>
        <taxon>Eukaryota</taxon>
        <taxon>Metazoa</taxon>
        <taxon>Ecdysozoa</taxon>
        <taxon>Arthropoda</taxon>
        <taxon>Hexapoda</taxon>
        <taxon>Insecta</taxon>
        <taxon>Pterygota</taxon>
        <taxon>Neoptera</taxon>
        <taxon>Endopterygota</taxon>
        <taxon>Lepidoptera</taxon>
        <taxon>Glossata</taxon>
        <taxon>Ditrysia</taxon>
        <taxon>Tineoidea</taxon>
        <taxon>Psychidae</taxon>
        <taxon>Oiketicinae</taxon>
        <taxon>Eumeta</taxon>
    </lineage>
</organism>
<evidence type="ECO:0000313" key="1">
    <source>
        <dbReference type="EMBL" id="GBP74688.1"/>
    </source>
</evidence>
<sequence>MYALVLDRSCPFPLSSKLHTVANQRDGKKRNSPFCVMSSLLAATVILSTTARLCWFYTEHVVFTCGSQIILIIIKTHDMMNDLRLRSRSMNRRQRLRVGKQNWIAGVKEGFIATEFNLENTA</sequence>
<dbReference type="EMBL" id="BGZK01001218">
    <property type="protein sequence ID" value="GBP74688.1"/>
    <property type="molecule type" value="Genomic_DNA"/>
</dbReference>
<protein>
    <submittedName>
        <fullName evidence="1">Uncharacterized protein</fullName>
    </submittedName>
</protein>
<proteinExistence type="predicted"/>
<gene>
    <name evidence="1" type="ORF">EVAR_58954_1</name>
</gene>
<dbReference type="Proteomes" id="UP000299102">
    <property type="component" value="Unassembled WGS sequence"/>
</dbReference>
<comment type="caution">
    <text evidence="1">The sequence shown here is derived from an EMBL/GenBank/DDBJ whole genome shotgun (WGS) entry which is preliminary data.</text>
</comment>
<name>A0A4C1YF56_EUMVA</name>
<reference evidence="1 2" key="1">
    <citation type="journal article" date="2019" name="Commun. Biol.">
        <title>The bagworm genome reveals a unique fibroin gene that provides high tensile strength.</title>
        <authorList>
            <person name="Kono N."/>
            <person name="Nakamura H."/>
            <person name="Ohtoshi R."/>
            <person name="Tomita M."/>
            <person name="Numata K."/>
            <person name="Arakawa K."/>
        </authorList>
    </citation>
    <scope>NUCLEOTIDE SEQUENCE [LARGE SCALE GENOMIC DNA]</scope>
</reference>